<dbReference type="EMBL" id="KV453916">
    <property type="protein sequence ID" value="ODV77156.1"/>
    <property type="molecule type" value="Genomic_DNA"/>
</dbReference>
<dbReference type="RefSeq" id="XP_020062278.1">
    <property type="nucleotide sequence ID" value="XM_020208231.1"/>
</dbReference>
<evidence type="ECO:0008006" key="3">
    <source>
        <dbReference type="Google" id="ProtNLM"/>
    </source>
</evidence>
<dbReference type="InterPro" id="IPR023213">
    <property type="entry name" value="CAT-like_dom_sf"/>
</dbReference>
<gene>
    <name evidence="1" type="ORF">CANTADRAFT_28131</name>
</gene>
<dbReference type="Proteomes" id="UP000094285">
    <property type="component" value="Unassembled WGS sequence"/>
</dbReference>
<reference evidence="2" key="1">
    <citation type="submission" date="2016-05" db="EMBL/GenBank/DDBJ databases">
        <title>Comparative genomics of biotechnologically important yeasts.</title>
        <authorList>
            <consortium name="DOE Joint Genome Institute"/>
            <person name="Riley R."/>
            <person name="Haridas S."/>
            <person name="Wolfe K.H."/>
            <person name="Lopes M.R."/>
            <person name="Hittinger C.T."/>
            <person name="Goker M."/>
            <person name="Salamov A."/>
            <person name="Wisecaver J."/>
            <person name="Long T.M."/>
            <person name="Aerts A.L."/>
            <person name="Barry K."/>
            <person name="Choi C."/>
            <person name="Clum A."/>
            <person name="Coughlan A.Y."/>
            <person name="Deshpande S."/>
            <person name="Douglass A.P."/>
            <person name="Hanson S.J."/>
            <person name="Klenk H.-P."/>
            <person name="Labutti K."/>
            <person name="Lapidus A."/>
            <person name="Lindquist E."/>
            <person name="Lipzen A."/>
            <person name="Meier-Kolthoff J.P."/>
            <person name="Ohm R.A."/>
            <person name="Otillar R.P."/>
            <person name="Pangilinan J."/>
            <person name="Peng Y."/>
            <person name="Rokas A."/>
            <person name="Rosa C.A."/>
            <person name="Scheuner C."/>
            <person name="Sibirny A.A."/>
            <person name="Slot J.C."/>
            <person name="Stielow J.B."/>
            <person name="Sun H."/>
            <person name="Kurtzman C.P."/>
            <person name="Blackwell M."/>
            <person name="Grigoriev I.V."/>
            <person name="Jeffries T.W."/>
        </authorList>
    </citation>
    <scope>NUCLEOTIDE SEQUENCE [LARGE SCALE GENOMIC DNA]</scope>
    <source>
        <strain evidence="2">NRRL Y-17324</strain>
    </source>
</reference>
<dbReference type="STRING" id="984487.A0A1E4SCG3"/>
<dbReference type="GeneID" id="30982368"/>
<dbReference type="SUPFAM" id="SSF52777">
    <property type="entry name" value="CoA-dependent acyltransferases"/>
    <property type="match status" value="1"/>
</dbReference>
<evidence type="ECO:0000313" key="2">
    <source>
        <dbReference type="Proteomes" id="UP000094285"/>
    </source>
</evidence>
<dbReference type="InterPro" id="IPR052058">
    <property type="entry name" value="Alcohol_O-acetyltransferase"/>
</dbReference>
<keyword evidence="2" id="KW-1185">Reference proteome</keyword>
<protein>
    <recommendedName>
        <fullName evidence="3">Alcohol acetyltransferase</fullName>
    </recommendedName>
</protein>
<dbReference type="GO" id="GO:0008080">
    <property type="term" value="F:N-acetyltransferase activity"/>
    <property type="evidence" value="ECO:0007669"/>
    <property type="project" value="TreeGrafter"/>
</dbReference>
<dbReference type="InterPro" id="IPR010828">
    <property type="entry name" value="Atf2/Sli1-like"/>
</dbReference>
<accession>A0A1E4SCG3</accession>
<sequence>LERVFLCRNVESLYPNFNVIAKFNVAFNPSQLSNALTRILRQRIWLTYNFYKLSEEDDSVTGYTDWELRTVLKIRFDDVVSFERVEVFNKEIFNRVSRLYVPVNVENLPLWRIKVFELPTGEQYLCIYFDHILYDGLSGVQLHKEICEELSQLTDEKQVEYIFDLERDYEYLPPYPDPPIENNKVYKPAVTELLVAKFTQLFPRVTKTFEYLSMLLSDMKPNCAKNPVFKTGKAVPVPDSKFAIANLSSSQLEKVLHYCRSQGLTLTPYVQAIAMECLEEIVFPHYATGHKFSTETAIAIDVRRYLPAQLEFNFGCNATVQYFHLPPLSGCTQKFMRYVQAALHKTIEKRKLGVIHALGIIRYLSYEQFYPIVKKAVRHTLLISNVGKVKQPESTYQIQDIYFSQCIGLRYYMTVCMISCSEGGLNAVVSYLPEFDDLYDGDRKTMDIFVERFKQRLMGYL</sequence>
<feature type="non-terminal residue" evidence="1">
    <location>
        <position position="1"/>
    </location>
</feature>
<dbReference type="OrthoDB" id="2150604at2759"/>
<organism evidence="1 2">
    <name type="scientific">Suhomyces tanzawaensis NRRL Y-17324</name>
    <dbReference type="NCBI Taxonomy" id="984487"/>
    <lineage>
        <taxon>Eukaryota</taxon>
        <taxon>Fungi</taxon>
        <taxon>Dikarya</taxon>
        <taxon>Ascomycota</taxon>
        <taxon>Saccharomycotina</taxon>
        <taxon>Pichiomycetes</taxon>
        <taxon>Debaryomycetaceae</taxon>
        <taxon>Suhomyces</taxon>
    </lineage>
</organism>
<dbReference type="PANTHER" id="PTHR28037:SF1">
    <property type="entry name" value="ALCOHOL O-ACETYLTRANSFERASE 1-RELATED"/>
    <property type="match status" value="1"/>
</dbReference>
<dbReference type="PANTHER" id="PTHR28037">
    <property type="entry name" value="ALCOHOL O-ACETYLTRANSFERASE 1-RELATED"/>
    <property type="match status" value="1"/>
</dbReference>
<dbReference type="Pfam" id="PF07247">
    <property type="entry name" value="AATase"/>
    <property type="match status" value="1"/>
</dbReference>
<dbReference type="AlphaFoldDB" id="A0A1E4SCG3"/>
<proteinExistence type="predicted"/>
<name>A0A1E4SCG3_9ASCO</name>
<feature type="non-terminal residue" evidence="1">
    <location>
        <position position="461"/>
    </location>
</feature>
<evidence type="ECO:0000313" key="1">
    <source>
        <dbReference type="EMBL" id="ODV77156.1"/>
    </source>
</evidence>
<dbReference type="Gene3D" id="3.30.559.10">
    <property type="entry name" value="Chloramphenicol acetyltransferase-like domain"/>
    <property type="match status" value="1"/>
</dbReference>